<evidence type="ECO:0000313" key="1">
    <source>
        <dbReference type="EMBL" id="CAB4005709.1"/>
    </source>
</evidence>
<comment type="caution">
    <text evidence="1">The sequence shown here is derived from an EMBL/GenBank/DDBJ whole genome shotgun (WGS) entry which is preliminary data.</text>
</comment>
<dbReference type="OrthoDB" id="5966936at2759"/>
<dbReference type="EMBL" id="CACRXK020005286">
    <property type="protein sequence ID" value="CAB4005709.1"/>
    <property type="molecule type" value="Genomic_DNA"/>
</dbReference>
<name>A0A6S7HMX5_PARCT</name>
<gene>
    <name evidence="1" type="ORF">PACLA_8A078718</name>
</gene>
<organism evidence="1 2">
    <name type="scientific">Paramuricea clavata</name>
    <name type="common">Red gorgonian</name>
    <name type="synonym">Violescent sea-whip</name>
    <dbReference type="NCBI Taxonomy" id="317549"/>
    <lineage>
        <taxon>Eukaryota</taxon>
        <taxon>Metazoa</taxon>
        <taxon>Cnidaria</taxon>
        <taxon>Anthozoa</taxon>
        <taxon>Octocorallia</taxon>
        <taxon>Malacalcyonacea</taxon>
        <taxon>Plexauridae</taxon>
        <taxon>Paramuricea</taxon>
    </lineage>
</organism>
<evidence type="ECO:0000313" key="2">
    <source>
        <dbReference type="Proteomes" id="UP001152795"/>
    </source>
</evidence>
<sequence>MNEEHLTQLIGKLLDKKLNPIVKTLDEVNIKIVKIDIIEQFLTFLSDKYDDLFSKVAKMEETNKLLVEENKYLRESLHDSSNNLDQLKQEINNIEQYSRRECLETRGIPIQSGESTDEFVLKIGEQIGVRVEENDISISHRLATGNRNVDSTKRDPAIIVKFVRRDILDRFNKAKTNLRNKTTRDIGMLRFAERKIYVAESLTQWNKKLFNKCLEAKKQLNYKFIWTTYGKIFLGLSTQRRN</sequence>
<dbReference type="Proteomes" id="UP001152795">
    <property type="component" value="Unassembled WGS sequence"/>
</dbReference>
<dbReference type="AlphaFoldDB" id="A0A6S7HMX5"/>
<keyword evidence="2" id="KW-1185">Reference proteome</keyword>
<proteinExistence type="predicted"/>
<reference evidence="1" key="1">
    <citation type="submission" date="2020-04" db="EMBL/GenBank/DDBJ databases">
        <authorList>
            <person name="Alioto T."/>
            <person name="Alioto T."/>
            <person name="Gomez Garrido J."/>
        </authorList>
    </citation>
    <scope>NUCLEOTIDE SEQUENCE</scope>
    <source>
        <strain evidence="1">A484AB</strain>
    </source>
</reference>
<accession>A0A6S7HMX5</accession>
<protein>
    <submittedName>
        <fullName evidence="1">Uncharacterized protein</fullName>
    </submittedName>
</protein>